<reference evidence="5 6" key="1">
    <citation type="journal article" date="2024" name="Chem. Sci.">
        <title>Discovery of a lagriamide polyketide by integrated genome mining, isotopic labeling, and untargeted metabolomics.</title>
        <authorList>
            <person name="Fergusson C.H."/>
            <person name="Saulog J."/>
            <person name="Paulo B.S."/>
            <person name="Wilson D.M."/>
            <person name="Liu D.Y."/>
            <person name="Morehouse N.J."/>
            <person name="Waterworth S."/>
            <person name="Barkei J."/>
            <person name="Gray C.A."/>
            <person name="Kwan J.C."/>
            <person name="Eustaquio A.S."/>
            <person name="Linington R.G."/>
        </authorList>
    </citation>
    <scope>NUCLEOTIDE SEQUENCE [LARGE SCALE GENOMIC DNA]</scope>
    <source>
        <strain evidence="5 6">RL17-338-BIF-B</strain>
    </source>
</reference>
<comment type="caution">
    <text evidence="5">The sequence shown here is derived from an EMBL/GenBank/DDBJ whole genome shotgun (WGS) entry which is preliminary data.</text>
</comment>
<proteinExistence type="predicted"/>
<feature type="domain" description="HTH araC/xylS-type" evidence="4">
    <location>
        <begin position="210"/>
        <end position="308"/>
    </location>
</feature>
<evidence type="ECO:0000256" key="2">
    <source>
        <dbReference type="ARBA" id="ARBA00023125"/>
    </source>
</evidence>
<dbReference type="PROSITE" id="PS01124">
    <property type="entry name" value="HTH_ARAC_FAMILY_2"/>
    <property type="match status" value="1"/>
</dbReference>
<dbReference type="PANTHER" id="PTHR46796">
    <property type="entry name" value="HTH-TYPE TRANSCRIPTIONAL ACTIVATOR RHAS-RELATED"/>
    <property type="match status" value="1"/>
</dbReference>
<evidence type="ECO:0000256" key="3">
    <source>
        <dbReference type="ARBA" id="ARBA00023163"/>
    </source>
</evidence>
<dbReference type="InterPro" id="IPR050204">
    <property type="entry name" value="AraC_XylS_family_regulators"/>
</dbReference>
<name>A0ABV1LYW1_9BURK</name>
<dbReference type="Gene3D" id="1.10.10.60">
    <property type="entry name" value="Homeodomain-like"/>
    <property type="match status" value="2"/>
</dbReference>
<dbReference type="EMBL" id="JAOALG010000002">
    <property type="protein sequence ID" value="MEQ5843780.1"/>
    <property type="molecule type" value="Genomic_DNA"/>
</dbReference>
<gene>
    <name evidence="5" type="ORF">N0A02_30435</name>
</gene>
<evidence type="ECO:0000313" key="6">
    <source>
        <dbReference type="Proteomes" id="UP001469089"/>
    </source>
</evidence>
<dbReference type="PROSITE" id="PS00041">
    <property type="entry name" value="HTH_ARAC_FAMILY_1"/>
    <property type="match status" value="1"/>
</dbReference>
<evidence type="ECO:0000259" key="4">
    <source>
        <dbReference type="PROSITE" id="PS01124"/>
    </source>
</evidence>
<keyword evidence="3" id="KW-0804">Transcription</keyword>
<organism evidence="5 6">
    <name type="scientific">Paraburkholderia acidicola</name>
    <dbReference type="NCBI Taxonomy" id="1912599"/>
    <lineage>
        <taxon>Bacteria</taxon>
        <taxon>Pseudomonadati</taxon>
        <taxon>Pseudomonadota</taxon>
        <taxon>Betaproteobacteria</taxon>
        <taxon>Burkholderiales</taxon>
        <taxon>Burkholderiaceae</taxon>
        <taxon>Paraburkholderia</taxon>
    </lineage>
</organism>
<dbReference type="SUPFAM" id="SSF46689">
    <property type="entry name" value="Homeodomain-like"/>
    <property type="match status" value="2"/>
</dbReference>
<dbReference type="InterPro" id="IPR018060">
    <property type="entry name" value="HTH_AraC"/>
</dbReference>
<dbReference type="InterPro" id="IPR009057">
    <property type="entry name" value="Homeodomain-like_sf"/>
</dbReference>
<dbReference type="RefSeq" id="WP_349545386.1">
    <property type="nucleotide sequence ID" value="NZ_JAOALG010000002.1"/>
</dbReference>
<keyword evidence="2" id="KW-0238">DNA-binding</keyword>
<sequence length="311" mass="34990">MIRINPPEAARDSVASLVGSIEAQTGAPPKYVVRTAGNEVVAARWRHDASTVNVEDTSIATMVLHLGGSTSVERWKPATRKLDRGSRIDTVTLLNPHESSHWRMLESVDVFHIYMPGSSLALEGGYEDPDISFKDVFSRRDAWLSRFGHLILDYAETQLAPDGVGDSLFLEQLRNSVARYIALHYSLQDATPAQKQMESRVAWLSPSITRKITRWLEEHYAEDIRLKDMAEIACLSDSYFLKAFRDTVGQTPYHYLKTIRLNAARVLLRTSDLPVSKIASSCGYKSGSHFCVEFGRETGMSPSHFRRQSNR</sequence>
<keyword evidence="6" id="KW-1185">Reference proteome</keyword>
<evidence type="ECO:0000256" key="1">
    <source>
        <dbReference type="ARBA" id="ARBA00023015"/>
    </source>
</evidence>
<dbReference type="Pfam" id="PF12833">
    <property type="entry name" value="HTH_18"/>
    <property type="match status" value="1"/>
</dbReference>
<accession>A0ABV1LYW1</accession>
<protein>
    <submittedName>
        <fullName evidence="5">AraC family transcriptional regulator</fullName>
    </submittedName>
</protein>
<dbReference type="Proteomes" id="UP001469089">
    <property type="component" value="Unassembled WGS sequence"/>
</dbReference>
<evidence type="ECO:0000313" key="5">
    <source>
        <dbReference type="EMBL" id="MEQ5843780.1"/>
    </source>
</evidence>
<dbReference type="InterPro" id="IPR018062">
    <property type="entry name" value="HTH_AraC-typ_CS"/>
</dbReference>
<dbReference type="SMART" id="SM00342">
    <property type="entry name" value="HTH_ARAC"/>
    <property type="match status" value="1"/>
</dbReference>
<keyword evidence="1" id="KW-0805">Transcription regulation</keyword>
<dbReference type="PANTHER" id="PTHR46796:SF14">
    <property type="entry name" value="TRANSCRIPTIONAL REGULATORY PROTEIN"/>
    <property type="match status" value="1"/>
</dbReference>